<protein>
    <submittedName>
        <fullName evidence="1">Ribonuclease H-like domain-containing protein</fullName>
    </submittedName>
</protein>
<comment type="caution">
    <text evidence="1">The sequence shown here is derived from an EMBL/GenBank/DDBJ whole genome shotgun (WGS) entry which is preliminary data.</text>
</comment>
<dbReference type="PANTHER" id="PTHR47481:SF39">
    <property type="entry name" value="TRANSCRIPTION FACTOR INTERACTOR AND REGULATOR CCHC(ZN) FAMILY"/>
    <property type="match status" value="1"/>
</dbReference>
<dbReference type="PANTHER" id="PTHR47481">
    <property type="match status" value="1"/>
</dbReference>
<evidence type="ECO:0000313" key="1">
    <source>
        <dbReference type="EMBL" id="GEU91469.1"/>
    </source>
</evidence>
<dbReference type="AlphaFoldDB" id="A0A6L2P1J1"/>
<sequence>MRNITMAMISDFTTVDRMAHNSRKFAFTLSPTNYGYWKTMIEPFPITNNLMGYVDGLIPCLSKTLSVTDGATVPKENPNYPIWVSNDAHNLKTQLLRIEMHSDETPDAYLNHAQEYADTLVAIDEPVKNKDLVMLYVSGLREEYNGLKTTITSRQSPTVFSELHALLSDHDYMLVKTRAPASLITSSFAANYAVGSPSMPEARQAQLSELTAQLSALEFQVSPIAPSGPQAFYDTEANSHVTPDLEAMDNSEAYYGDSALHFQNDICLPIPHIGSSKPDCGQTPAIATTPPPSSPPYVTNTTFIIAAATTSTPPPPRCHHHHS</sequence>
<gene>
    <name evidence="1" type="ORF">Tci_063447</name>
</gene>
<dbReference type="EMBL" id="BKCJ010010412">
    <property type="protein sequence ID" value="GEU91469.1"/>
    <property type="molecule type" value="Genomic_DNA"/>
</dbReference>
<reference evidence="1" key="1">
    <citation type="journal article" date="2019" name="Sci. Rep.">
        <title>Draft genome of Tanacetum cinerariifolium, the natural source of mosquito coil.</title>
        <authorList>
            <person name="Yamashiro T."/>
            <person name="Shiraishi A."/>
            <person name="Satake H."/>
            <person name="Nakayama K."/>
        </authorList>
    </citation>
    <scope>NUCLEOTIDE SEQUENCE</scope>
</reference>
<organism evidence="1">
    <name type="scientific">Tanacetum cinerariifolium</name>
    <name type="common">Dalmatian daisy</name>
    <name type="synonym">Chrysanthemum cinerariifolium</name>
    <dbReference type="NCBI Taxonomy" id="118510"/>
    <lineage>
        <taxon>Eukaryota</taxon>
        <taxon>Viridiplantae</taxon>
        <taxon>Streptophyta</taxon>
        <taxon>Embryophyta</taxon>
        <taxon>Tracheophyta</taxon>
        <taxon>Spermatophyta</taxon>
        <taxon>Magnoliopsida</taxon>
        <taxon>eudicotyledons</taxon>
        <taxon>Gunneridae</taxon>
        <taxon>Pentapetalae</taxon>
        <taxon>asterids</taxon>
        <taxon>campanulids</taxon>
        <taxon>Asterales</taxon>
        <taxon>Asteraceae</taxon>
        <taxon>Asteroideae</taxon>
        <taxon>Anthemideae</taxon>
        <taxon>Anthemidinae</taxon>
        <taxon>Tanacetum</taxon>
    </lineage>
</organism>
<name>A0A6L2P1J1_TANCI</name>
<accession>A0A6L2P1J1</accession>
<proteinExistence type="predicted"/>